<name>A0ABQ2GF39_9DEIO</name>
<sequence>MQVRTTIESQWPELGFYNLASLSNEITEDTSEVGDDLDGLTDLVRDLSQAAQLAATDPTGGLSWLRFTAETHWGDLVNDLISHLNYVIA</sequence>
<proteinExistence type="predicted"/>
<protein>
    <submittedName>
        <fullName evidence="1">Uncharacterized protein</fullName>
    </submittedName>
</protein>
<keyword evidence="2" id="KW-1185">Reference proteome</keyword>
<organism evidence="1 2">
    <name type="scientific">Deinococcus aerolatus</name>
    <dbReference type="NCBI Taxonomy" id="522487"/>
    <lineage>
        <taxon>Bacteria</taxon>
        <taxon>Thermotogati</taxon>
        <taxon>Deinococcota</taxon>
        <taxon>Deinococci</taxon>
        <taxon>Deinococcales</taxon>
        <taxon>Deinococcaceae</taxon>
        <taxon>Deinococcus</taxon>
    </lineage>
</organism>
<comment type="caution">
    <text evidence="1">The sequence shown here is derived from an EMBL/GenBank/DDBJ whole genome shotgun (WGS) entry which is preliminary data.</text>
</comment>
<dbReference type="Proteomes" id="UP000639973">
    <property type="component" value="Unassembled WGS sequence"/>
</dbReference>
<reference evidence="2" key="1">
    <citation type="journal article" date="2019" name="Int. J. Syst. Evol. Microbiol.">
        <title>The Global Catalogue of Microorganisms (GCM) 10K type strain sequencing project: providing services to taxonomists for standard genome sequencing and annotation.</title>
        <authorList>
            <consortium name="The Broad Institute Genomics Platform"/>
            <consortium name="The Broad Institute Genome Sequencing Center for Infectious Disease"/>
            <person name="Wu L."/>
            <person name="Ma J."/>
        </authorList>
    </citation>
    <scope>NUCLEOTIDE SEQUENCE [LARGE SCALE GENOMIC DNA]</scope>
    <source>
        <strain evidence="2">JCM 15442</strain>
    </source>
</reference>
<gene>
    <name evidence="1" type="ORF">GCM10010840_33070</name>
</gene>
<accession>A0ABQ2GF39</accession>
<dbReference type="EMBL" id="BMOL01000023">
    <property type="protein sequence ID" value="GGL92330.1"/>
    <property type="molecule type" value="Genomic_DNA"/>
</dbReference>
<dbReference type="Gene3D" id="1.20.120.1550">
    <property type="entry name" value="Protein of unknown function DUF5063"/>
    <property type="match status" value="1"/>
</dbReference>
<dbReference type="InterPro" id="IPR038312">
    <property type="entry name" value="DUF5063_sf"/>
</dbReference>
<evidence type="ECO:0000313" key="2">
    <source>
        <dbReference type="Proteomes" id="UP000639973"/>
    </source>
</evidence>
<evidence type="ECO:0000313" key="1">
    <source>
        <dbReference type="EMBL" id="GGL92330.1"/>
    </source>
</evidence>